<protein>
    <submittedName>
        <fullName evidence="2">Uncharacterized protein</fullName>
    </submittedName>
</protein>
<feature type="signal peptide" evidence="1">
    <location>
        <begin position="1"/>
        <end position="25"/>
    </location>
</feature>
<sequence length="92" mass="10162">MMKLILPTAIAVLLVFCASFSTVEAVDPLDFLFSSSMVHYPRYRSRSSAAVTPDLAKRFPFGAPPGCICTEFLGCHGPGCMRRAYRERIPAF</sequence>
<name>A0A2G5U0D1_9PELO</name>
<dbReference type="EMBL" id="PDUG01000004">
    <property type="protein sequence ID" value="PIC32992.1"/>
    <property type="molecule type" value="Genomic_DNA"/>
</dbReference>
<accession>A0A2G5U0D1</accession>
<evidence type="ECO:0000313" key="2">
    <source>
        <dbReference type="EMBL" id="PIC32992.1"/>
    </source>
</evidence>
<dbReference type="Proteomes" id="UP000230233">
    <property type="component" value="Chromosome IV"/>
</dbReference>
<dbReference type="AlphaFoldDB" id="A0A2G5U0D1"/>
<keyword evidence="1" id="KW-0732">Signal</keyword>
<comment type="caution">
    <text evidence="2">The sequence shown here is derived from an EMBL/GenBank/DDBJ whole genome shotgun (WGS) entry which is preliminary data.</text>
</comment>
<keyword evidence="3" id="KW-1185">Reference proteome</keyword>
<gene>
    <name evidence="2" type="primary">Cni-C10C5.7</name>
    <name evidence="2" type="synonym">Cnig_chr_IV.g13133</name>
    <name evidence="2" type="ORF">B9Z55_013133</name>
</gene>
<proteinExistence type="predicted"/>
<organism evidence="2 3">
    <name type="scientific">Caenorhabditis nigoni</name>
    <dbReference type="NCBI Taxonomy" id="1611254"/>
    <lineage>
        <taxon>Eukaryota</taxon>
        <taxon>Metazoa</taxon>
        <taxon>Ecdysozoa</taxon>
        <taxon>Nematoda</taxon>
        <taxon>Chromadorea</taxon>
        <taxon>Rhabditida</taxon>
        <taxon>Rhabditina</taxon>
        <taxon>Rhabditomorpha</taxon>
        <taxon>Rhabditoidea</taxon>
        <taxon>Rhabditidae</taxon>
        <taxon>Peloderinae</taxon>
        <taxon>Caenorhabditis</taxon>
    </lineage>
</organism>
<reference evidence="3" key="1">
    <citation type="submission" date="2017-10" db="EMBL/GenBank/DDBJ databases">
        <title>Rapid genome shrinkage in a self-fertile nematode reveals novel sperm competition proteins.</title>
        <authorList>
            <person name="Yin D."/>
            <person name="Schwarz E.M."/>
            <person name="Thomas C.G."/>
            <person name="Felde R.L."/>
            <person name="Korf I.F."/>
            <person name="Cutter A.D."/>
            <person name="Schartner C.M."/>
            <person name="Ralston E.J."/>
            <person name="Meyer B.J."/>
            <person name="Haag E.S."/>
        </authorList>
    </citation>
    <scope>NUCLEOTIDE SEQUENCE [LARGE SCALE GENOMIC DNA]</scope>
    <source>
        <strain evidence="3">JU1422</strain>
    </source>
</reference>
<evidence type="ECO:0000313" key="3">
    <source>
        <dbReference type="Proteomes" id="UP000230233"/>
    </source>
</evidence>
<feature type="chain" id="PRO_5013741123" evidence="1">
    <location>
        <begin position="26"/>
        <end position="92"/>
    </location>
</feature>
<dbReference type="OrthoDB" id="5776090at2759"/>
<evidence type="ECO:0000256" key="1">
    <source>
        <dbReference type="SAM" id="SignalP"/>
    </source>
</evidence>